<accession>A0A5C6CX05</accession>
<organism evidence="1 2">
    <name type="scientific">Bythopirellula polymerisocia</name>
    <dbReference type="NCBI Taxonomy" id="2528003"/>
    <lineage>
        <taxon>Bacteria</taxon>
        <taxon>Pseudomonadati</taxon>
        <taxon>Planctomycetota</taxon>
        <taxon>Planctomycetia</taxon>
        <taxon>Pirellulales</taxon>
        <taxon>Lacipirellulaceae</taxon>
        <taxon>Bythopirellula</taxon>
    </lineage>
</organism>
<protein>
    <submittedName>
        <fullName evidence="1">Uncharacterized protein</fullName>
    </submittedName>
</protein>
<dbReference type="AlphaFoldDB" id="A0A5C6CX05"/>
<dbReference type="EMBL" id="SJPS01000001">
    <property type="protein sequence ID" value="TWU29513.1"/>
    <property type="molecule type" value="Genomic_DNA"/>
</dbReference>
<comment type="caution">
    <text evidence="1">The sequence shown here is derived from an EMBL/GenBank/DDBJ whole genome shotgun (WGS) entry which is preliminary data.</text>
</comment>
<name>A0A5C6CX05_9BACT</name>
<evidence type="ECO:0000313" key="2">
    <source>
        <dbReference type="Proteomes" id="UP000318437"/>
    </source>
</evidence>
<keyword evidence="2" id="KW-1185">Reference proteome</keyword>
<dbReference type="Proteomes" id="UP000318437">
    <property type="component" value="Unassembled WGS sequence"/>
</dbReference>
<evidence type="ECO:0000313" key="1">
    <source>
        <dbReference type="EMBL" id="TWU29513.1"/>
    </source>
</evidence>
<proteinExistence type="predicted"/>
<reference evidence="1 2" key="1">
    <citation type="submission" date="2019-02" db="EMBL/GenBank/DDBJ databases">
        <title>Deep-cultivation of Planctomycetes and their phenomic and genomic characterization uncovers novel biology.</title>
        <authorList>
            <person name="Wiegand S."/>
            <person name="Jogler M."/>
            <person name="Boedeker C."/>
            <person name="Pinto D."/>
            <person name="Vollmers J."/>
            <person name="Rivas-Marin E."/>
            <person name="Kohn T."/>
            <person name="Peeters S.H."/>
            <person name="Heuer A."/>
            <person name="Rast P."/>
            <person name="Oberbeckmann S."/>
            <person name="Bunk B."/>
            <person name="Jeske O."/>
            <person name="Meyerdierks A."/>
            <person name="Storesund J.E."/>
            <person name="Kallscheuer N."/>
            <person name="Luecker S."/>
            <person name="Lage O.M."/>
            <person name="Pohl T."/>
            <person name="Merkel B.J."/>
            <person name="Hornburger P."/>
            <person name="Mueller R.-W."/>
            <person name="Bruemmer F."/>
            <person name="Labrenz M."/>
            <person name="Spormann A.M."/>
            <person name="Op Den Camp H."/>
            <person name="Overmann J."/>
            <person name="Amann R."/>
            <person name="Jetten M.S.M."/>
            <person name="Mascher T."/>
            <person name="Medema M.H."/>
            <person name="Devos D.P."/>
            <person name="Kaster A.-K."/>
            <person name="Ovreas L."/>
            <person name="Rohde M."/>
            <person name="Galperin M.Y."/>
            <person name="Jogler C."/>
        </authorList>
    </citation>
    <scope>NUCLEOTIDE SEQUENCE [LARGE SCALE GENOMIC DNA]</scope>
    <source>
        <strain evidence="1 2">Pla144</strain>
    </source>
</reference>
<gene>
    <name evidence="1" type="ORF">Pla144_02910</name>
</gene>
<sequence length="73" mass="7740">MHALAPDRNTTLFSGPRLRDPLAVIGCASGDCHIGRKATGLKELSSAVTRGLASLFSCGELSYFACDWLWGVA</sequence>